<dbReference type="AlphaFoldDB" id="S8C6X2"/>
<reference evidence="1 2" key="1">
    <citation type="journal article" date="2013" name="BMC Genomics">
        <title>The miniature genome of a carnivorous plant Genlisea aurea contains a low number of genes and short non-coding sequences.</title>
        <authorList>
            <person name="Leushkin E.V."/>
            <person name="Sutormin R.A."/>
            <person name="Nabieva E.R."/>
            <person name="Penin A.A."/>
            <person name="Kondrashov A.S."/>
            <person name="Logacheva M.D."/>
        </authorList>
    </citation>
    <scope>NUCLEOTIDE SEQUENCE [LARGE SCALE GENOMIC DNA]</scope>
</reference>
<evidence type="ECO:0000313" key="2">
    <source>
        <dbReference type="Proteomes" id="UP000015453"/>
    </source>
</evidence>
<dbReference type="Gene3D" id="3.40.50.300">
    <property type="entry name" value="P-loop containing nucleotide triphosphate hydrolases"/>
    <property type="match status" value="1"/>
</dbReference>
<organism evidence="1 2">
    <name type="scientific">Genlisea aurea</name>
    <dbReference type="NCBI Taxonomy" id="192259"/>
    <lineage>
        <taxon>Eukaryota</taxon>
        <taxon>Viridiplantae</taxon>
        <taxon>Streptophyta</taxon>
        <taxon>Embryophyta</taxon>
        <taxon>Tracheophyta</taxon>
        <taxon>Spermatophyta</taxon>
        <taxon>Magnoliopsida</taxon>
        <taxon>eudicotyledons</taxon>
        <taxon>Gunneridae</taxon>
        <taxon>Pentapetalae</taxon>
        <taxon>asterids</taxon>
        <taxon>lamiids</taxon>
        <taxon>Lamiales</taxon>
        <taxon>Lentibulariaceae</taxon>
        <taxon>Genlisea</taxon>
    </lineage>
</organism>
<accession>S8C6X2</accession>
<proteinExistence type="predicted"/>
<dbReference type="SUPFAM" id="SSF52540">
    <property type="entry name" value="P-loop containing nucleoside triphosphate hydrolases"/>
    <property type="match status" value="1"/>
</dbReference>
<gene>
    <name evidence="1" type="ORF">M569_14639</name>
</gene>
<dbReference type="Proteomes" id="UP000015453">
    <property type="component" value="Unassembled WGS sequence"/>
</dbReference>
<comment type="caution">
    <text evidence="1">The sequence shown here is derived from an EMBL/GenBank/DDBJ whole genome shotgun (WGS) entry which is preliminary data.</text>
</comment>
<evidence type="ECO:0000313" key="1">
    <source>
        <dbReference type="EMBL" id="EPS60166.1"/>
    </source>
</evidence>
<keyword evidence="2" id="KW-1185">Reference proteome</keyword>
<name>S8C6X2_9LAMI</name>
<dbReference type="InterPro" id="IPR027417">
    <property type="entry name" value="P-loop_NTPase"/>
</dbReference>
<dbReference type="OrthoDB" id="10020961at2759"/>
<sequence>MPVAGSITRASVRIVVIGDRGTGKSSLIAAAAAESFRKDVPPVLPPTRLPADYYPDNIPIVIIDTSS</sequence>
<dbReference type="EMBL" id="AUSU01007773">
    <property type="protein sequence ID" value="EPS60166.1"/>
    <property type="molecule type" value="Genomic_DNA"/>
</dbReference>
<protein>
    <submittedName>
        <fullName evidence="1">Uncharacterized protein</fullName>
    </submittedName>
</protein>
<feature type="non-terminal residue" evidence="1">
    <location>
        <position position="67"/>
    </location>
</feature>